<dbReference type="InterPro" id="IPR012338">
    <property type="entry name" value="Beta-lactam/transpept-like"/>
</dbReference>
<evidence type="ECO:0000259" key="2">
    <source>
        <dbReference type="Pfam" id="PF00144"/>
    </source>
</evidence>
<keyword evidence="1" id="KW-0732">Signal</keyword>
<dbReference type="Proteomes" id="UP000593892">
    <property type="component" value="Chromosome"/>
</dbReference>
<dbReference type="SUPFAM" id="SSF56601">
    <property type="entry name" value="beta-lactamase/transpeptidase-like"/>
    <property type="match status" value="1"/>
</dbReference>
<dbReference type="PANTHER" id="PTHR46825:SF9">
    <property type="entry name" value="BETA-LACTAMASE-RELATED DOMAIN-CONTAINING PROTEIN"/>
    <property type="match status" value="1"/>
</dbReference>
<dbReference type="InterPro" id="IPR001466">
    <property type="entry name" value="Beta-lactam-related"/>
</dbReference>
<feature type="signal peptide" evidence="1">
    <location>
        <begin position="1"/>
        <end position="31"/>
    </location>
</feature>
<evidence type="ECO:0000313" key="3">
    <source>
        <dbReference type="EMBL" id="QOY90789.1"/>
    </source>
</evidence>
<feature type="chain" id="PRO_5032844247" evidence="1">
    <location>
        <begin position="32"/>
        <end position="484"/>
    </location>
</feature>
<dbReference type="PANTHER" id="PTHR46825">
    <property type="entry name" value="D-ALANYL-D-ALANINE-CARBOXYPEPTIDASE/ENDOPEPTIDASE AMPH"/>
    <property type="match status" value="1"/>
</dbReference>
<proteinExistence type="predicted"/>
<organism evidence="3 4">
    <name type="scientific">Paludibaculum fermentans</name>
    <dbReference type="NCBI Taxonomy" id="1473598"/>
    <lineage>
        <taxon>Bacteria</taxon>
        <taxon>Pseudomonadati</taxon>
        <taxon>Acidobacteriota</taxon>
        <taxon>Terriglobia</taxon>
        <taxon>Bryobacterales</taxon>
        <taxon>Bryobacteraceae</taxon>
        <taxon>Paludibaculum</taxon>
    </lineage>
</organism>
<accession>A0A7S7SMU4</accession>
<sequence length="484" mass="53889">MPDRRHRTLRLLPAVLCAVICGSLGFGQQDAAMEKQMDSLFSKYGASTPGVAVGIVRDGKVVLLKGYGTASLEHGVPVTATTVFQAASVSKQFTAFAVYLLEKQGKLSLEDDIRTYLPELPDFGKSIRIKHLLAHTSGIRDQAALLTLAGWRMDDVMTTEQALRVIRRQRALNFEPGSAYLYSNSGYLLLAEIVRHVSGRTFAEFTRQNIFDPLHMSNTRFSDDHETIIKNRADSYFREKGAYKRVNLNDSIVGPSNLYTTAEDMAKWALNLEKPIAGDRELIAKFNEPSLLDNGDRVVYYSLPGDVGYYAKGQVRRTYRGLEVLSHGGHSGGFRSSFWRFPGQHFAFVLLSNDEHFAQLDHAEAVTDFSLTDLLQPKKNAEGSTGGTSQALPAAKASLSDFEGRFYSPELDATYTARVLNGKLSLTHLRHGDIQLTEVNKDSFTGRIEFPAQFEFQRDSAGQVVELRISNFGAKNVKFRKLPR</sequence>
<dbReference type="EMBL" id="CP063849">
    <property type="protein sequence ID" value="QOY90789.1"/>
    <property type="molecule type" value="Genomic_DNA"/>
</dbReference>
<feature type="domain" description="Beta-lactamase-related" evidence="2">
    <location>
        <begin position="38"/>
        <end position="364"/>
    </location>
</feature>
<dbReference type="InterPro" id="IPR050491">
    <property type="entry name" value="AmpC-like"/>
</dbReference>
<dbReference type="RefSeq" id="WP_194452446.1">
    <property type="nucleotide sequence ID" value="NZ_CP063849.1"/>
</dbReference>
<dbReference type="AlphaFoldDB" id="A0A7S7SMU4"/>
<gene>
    <name evidence="3" type="ORF">IRI77_12830</name>
</gene>
<evidence type="ECO:0000313" key="4">
    <source>
        <dbReference type="Proteomes" id="UP000593892"/>
    </source>
</evidence>
<dbReference type="Pfam" id="PF00144">
    <property type="entry name" value="Beta-lactamase"/>
    <property type="match status" value="1"/>
</dbReference>
<dbReference type="Gene3D" id="3.40.710.10">
    <property type="entry name" value="DD-peptidase/beta-lactamase superfamily"/>
    <property type="match status" value="1"/>
</dbReference>
<protein>
    <submittedName>
        <fullName evidence="3">Beta-lactamase family protein</fullName>
    </submittedName>
</protein>
<dbReference type="KEGG" id="pfer:IRI77_12830"/>
<reference evidence="3 4" key="1">
    <citation type="submission" date="2020-10" db="EMBL/GenBank/DDBJ databases">
        <title>Complete genome sequence of Paludibaculum fermentans P105T, a facultatively anaerobic acidobacterium capable of dissimilatory Fe(III) reduction.</title>
        <authorList>
            <person name="Dedysh S.N."/>
            <person name="Beletsky A.V."/>
            <person name="Kulichevskaya I.S."/>
            <person name="Mardanov A.V."/>
            <person name="Ravin N.V."/>
        </authorList>
    </citation>
    <scope>NUCLEOTIDE SEQUENCE [LARGE SCALE GENOMIC DNA]</scope>
    <source>
        <strain evidence="3 4">P105</strain>
    </source>
</reference>
<evidence type="ECO:0000256" key="1">
    <source>
        <dbReference type="SAM" id="SignalP"/>
    </source>
</evidence>
<name>A0A7S7SMU4_PALFE</name>
<keyword evidence="4" id="KW-1185">Reference proteome</keyword>